<keyword evidence="1" id="KW-0479">Metal-binding</keyword>
<dbReference type="EMBL" id="BPLQ01004537">
    <property type="protein sequence ID" value="GIY08655.1"/>
    <property type="molecule type" value="Genomic_DNA"/>
</dbReference>
<feature type="compositionally biased region" description="Polar residues" evidence="5">
    <location>
        <begin position="7"/>
        <end position="24"/>
    </location>
</feature>
<feature type="region of interest" description="Disordered" evidence="5">
    <location>
        <begin position="1"/>
        <end position="24"/>
    </location>
</feature>
<evidence type="ECO:0000259" key="6">
    <source>
        <dbReference type="PROSITE" id="PS00028"/>
    </source>
</evidence>
<evidence type="ECO:0000256" key="1">
    <source>
        <dbReference type="ARBA" id="ARBA00022723"/>
    </source>
</evidence>
<organism evidence="7 8">
    <name type="scientific">Caerostris darwini</name>
    <dbReference type="NCBI Taxonomy" id="1538125"/>
    <lineage>
        <taxon>Eukaryota</taxon>
        <taxon>Metazoa</taxon>
        <taxon>Ecdysozoa</taxon>
        <taxon>Arthropoda</taxon>
        <taxon>Chelicerata</taxon>
        <taxon>Arachnida</taxon>
        <taxon>Araneae</taxon>
        <taxon>Araneomorphae</taxon>
        <taxon>Entelegynae</taxon>
        <taxon>Araneoidea</taxon>
        <taxon>Araneidae</taxon>
        <taxon>Caerostris</taxon>
    </lineage>
</organism>
<dbReference type="PROSITE" id="PS00028">
    <property type="entry name" value="ZINC_FINGER_C2H2_1"/>
    <property type="match status" value="2"/>
</dbReference>
<comment type="caution">
    <text evidence="7">The sequence shown here is derived from an EMBL/GenBank/DDBJ whole genome shotgun (WGS) entry which is preliminary data.</text>
</comment>
<dbReference type="GO" id="GO:0008270">
    <property type="term" value="F:zinc ion binding"/>
    <property type="evidence" value="ECO:0007669"/>
    <property type="project" value="UniProtKB-KW"/>
</dbReference>
<evidence type="ECO:0000256" key="2">
    <source>
        <dbReference type="ARBA" id="ARBA00022737"/>
    </source>
</evidence>
<reference evidence="7 8" key="1">
    <citation type="submission" date="2021-06" db="EMBL/GenBank/DDBJ databases">
        <title>Caerostris darwini draft genome.</title>
        <authorList>
            <person name="Kono N."/>
            <person name="Arakawa K."/>
        </authorList>
    </citation>
    <scope>NUCLEOTIDE SEQUENCE [LARGE SCALE GENOMIC DNA]</scope>
</reference>
<dbReference type="Proteomes" id="UP001054837">
    <property type="component" value="Unassembled WGS sequence"/>
</dbReference>
<feature type="domain" description="C2H2-type" evidence="6">
    <location>
        <begin position="216"/>
        <end position="237"/>
    </location>
</feature>
<dbReference type="SMART" id="SM00355">
    <property type="entry name" value="ZnF_C2H2"/>
    <property type="match status" value="5"/>
</dbReference>
<name>A0AAV4QGV8_9ARAC</name>
<dbReference type="AlphaFoldDB" id="A0AAV4QGV8"/>
<keyword evidence="8" id="KW-1185">Reference proteome</keyword>
<keyword evidence="2" id="KW-0677">Repeat</keyword>
<evidence type="ECO:0000256" key="3">
    <source>
        <dbReference type="ARBA" id="ARBA00022771"/>
    </source>
</evidence>
<sequence>MERLEITPSNSDAPISLVVNSPKNGNKKECGELNEVRKLSCDKIGNGVITSHPRSSAPSILAPLRLSSTEERPIGLGVKKTAPSIFSEKKNSSSSAPLNFQTRIPSEEEIVQVNATTFQVRAQVHANEVGTRPNRPKPRNKRPTNAGPGRPPARESKRELMQTSAANIPETVQLHRTGAESKVQPNSQAQKCFYKFPTNNYNKLSLPGKKHPFYLCHVCKGTYKQKYSLKRHFIRNHVNPMYLHKSDLSNCKINSPYQESLEDLDKEKMSSGRRRFDIDGVKWLSKNEKEGEEYPMPNLFKCHECPKVKFNLEIDLIKHYKIHLKLNDGEEYSCKRCQIAFKEKLSFCKHLLTCQKQQTFSCKKCKLKFHEVTEFTKHLHSEESTECSYCCEEFETVEDREVHEEIHWEETYKKKRDPIKFNLPVLCQRVDHSGI</sequence>
<evidence type="ECO:0000313" key="8">
    <source>
        <dbReference type="Proteomes" id="UP001054837"/>
    </source>
</evidence>
<proteinExistence type="predicted"/>
<accession>A0AAV4QGV8</accession>
<dbReference type="Gene3D" id="3.30.160.60">
    <property type="entry name" value="Classic Zinc Finger"/>
    <property type="match status" value="1"/>
</dbReference>
<dbReference type="PANTHER" id="PTHR24379">
    <property type="entry name" value="KRAB AND ZINC FINGER DOMAIN-CONTAINING"/>
    <property type="match status" value="1"/>
</dbReference>
<protein>
    <recommendedName>
        <fullName evidence="6">C2H2-type domain-containing protein</fullName>
    </recommendedName>
</protein>
<gene>
    <name evidence="7" type="primary">AVEN_139387_1</name>
    <name evidence="7" type="ORF">CDAR_405231</name>
</gene>
<keyword evidence="4" id="KW-0862">Zinc</keyword>
<dbReference type="InterPro" id="IPR013087">
    <property type="entry name" value="Znf_C2H2_type"/>
</dbReference>
<keyword evidence="3" id="KW-0863">Zinc-finger</keyword>
<evidence type="ECO:0000256" key="5">
    <source>
        <dbReference type="SAM" id="MobiDB-lite"/>
    </source>
</evidence>
<feature type="region of interest" description="Disordered" evidence="5">
    <location>
        <begin position="125"/>
        <end position="158"/>
    </location>
</feature>
<feature type="domain" description="C2H2-type" evidence="6">
    <location>
        <begin position="387"/>
        <end position="407"/>
    </location>
</feature>
<evidence type="ECO:0000313" key="7">
    <source>
        <dbReference type="EMBL" id="GIY08655.1"/>
    </source>
</evidence>
<evidence type="ECO:0000256" key="4">
    <source>
        <dbReference type="ARBA" id="ARBA00022833"/>
    </source>
</evidence>
<dbReference type="PANTHER" id="PTHR24379:SF121">
    <property type="entry name" value="C2H2-TYPE DOMAIN-CONTAINING PROTEIN"/>
    <property type="match status" value="1"/>
</dbReference>